<dbReference type="AlphaFoldDB" id="A0A1L7R8W3"/>
<evidence type="ECO:0000313" key="1">
    <source>
        <dbReference type="EMBL" id="CED90261.1"/>
    </source>
</evidence>
<name>A0A1L7R8W3_9ACTO</name>
<proteinExistence type="predicted"/>
<dbReference type="EMBL" id="LK995470">
    <property type="protein sequence ID" value="CED90261.1"/>
    <property type="molecule type" value="Genomic_DNA"/>
</dbReference>
<protein>
    <submittedName>
        <fullName evidence="1">Uncharacterized protein</fullName>
    </submittedName>
</protein>
<accession>A0A1L7R8W3</accession>
<gene>
    <name evidence="1" type="ORF">AAM4_0366</name>
</gene>
<sequence>MTRILPPDMELWLTGYLRAALEADGEDVEVDAKEPDELTTPLERPLIIVRDDSGARTESITFDRQVGVSVLAGTRTDDREARRLARLVYAIATDPDVALAAGSPVAAVTGANGPYAVAEDQDVSRRYFTVSYSVVGSW</sequence>
<reference evidence="1" key="1">
    <citation type="submission" date="2014-07" db="EMBL/GenBank/DDBJ databases">
        <authorList>
            <person name="Zhang J.E."/>
            <person name="Yang H."/>
            <person name="Guo J."/>
            <person name="Deng Z."/>
            <person name="Luo H."/>
            <person name="Luo M."/>
            <person name="Zhao B."/>
        </authorList>
    </citation>
    <scope>NUCLEOTIDE SEQUENCE</scope>
    <source>
        <strain evidence="1">AM4</strain>
    </source>
</reference>
<organism evidence="1">
    <name type="scientific">Actinomyces succiniciruminis</name>
    <dbReference type="NCBI Taxonomy" id="1522002"/>
    <lineage>
        <taxon>Bacteria</taxon>
        <taxon>Bacillati</taxon>
        <taxon>Actinomycetota</taxon>
        <taxon>Actinomycetes</taxon>
        <taxon>Actinomycetales</taxon>
        <taxon>Actinomycetaceae</taxon>
        <taxon>Actinomyces</taxon>
    </lineage>
</organism>